<dbReference type="EMBL" id="QTTN01000009">
    <property type="protein sequence ID" value="REE87464.1"/>
    <property type="molecule type" value="Genomic_DNA"/>
</dbReference>
<keyword evidence="3" id="KW-0472">Membrane</keyword>
<name>A0A3D9S400_9BACL</name>
<feature type="transmembrane region" description="Helical" evidence="3">
    <location>
        <begin position="94"/>
        <end position="115"/>
    </location>
</feature>
<keyword evidence="3" id="KW-1133">Transmembrane helix</keyword>
<evidence type="ECO:0000256" key="3">
    <source>
        <dbReference type="SAM" id="Phobius"/>
    </source>
</evidence>
<dbReference type="AlphaFoldDB" id="A0A3D9S400"/>
<keyword evidence="3" id="KW-0812">Transmembrane</keyword>
<dbReference type="Pfam" id="PF00892">
    <property type="entry name" value="EamA"/>
    <property type="match status" value="2"/>
</dbReference>
<evidence type="ECO:0000259" key="4">
    <source>
        <dbReference type="Pfam" id="PF00892"/>
    </source>
</evidence>
<dbReference type="Proteomes" id="UP000256304">
    <property type="component" value="Unassembled WGS sequence"/>
</dbReference>
<dbReference type="OrthoDB" id="3180815at2"/>
<accession>A0A3D9S400</accession>
<dbReference type="SUPFAM" id="SSF103481">
    <property type="entry name" value="Multidrug resistance efflux transporter EmrE"/>
    <property type="match status" value="2"/>
</dbReference>
<dbReference type="InterPro" id="IPR037185">
    <property type="entry name" value="EmrE-like"/>
</dbReference>
<comment type="subcellular location">
    <subcellularLocation>
        <location evidence="1">Endomembrane system</location>
        <topology evidence="1">Multi-pass membrane protein</topology>
    </subcellularLocation>
</comment>
<evidence type="ECO:0000313" key="6">
    <source>
        <dbReference type="Proteomes" id="UP000256304"/>
    </source>
</evidence>
<feature type="transmembrane region" description="Helical" evidence="3">
    <location>
        <begin position="156"/>
        <end position="176"/>
    </location>
</feature>
<organism evidence="5 6">
    <name type="scientific">Paenibacillus taihuensis</name>
    <dbReference type="NCBI Taxonomy" id="1156355"/>
    <lineage>
        <taxon>Bacteria</taxon>
        <taxon>Bacillati</taxon>
        <taxon>Bacillota</taxon>
        <taxon>Bacilli</taxon>
        <taxon>Bacillales</taxon>
        <taxon>Paenibacillaceae</taxon>
        <taxon>Paenibacillus</taxon>
    </lineage>
</organism>
<comment type="caution">
    <text evidence="5">The sequence shown here is derived from an EMBL/GenBank/DDBJ whole genome shotgun (WGS) entry which is preliminary data.</text>
</comment>
<feature type="transmembrane region" description="Helical" evidence="3">
    <location>
        <begin position="271"/>
        <end position="290"/>
    </location>
</feature>
<feature type="domain" description="EamA" evidence="4">
    <location>
        <begin position="6"/>
        <end position="141"/>
    </location>
</feature>
<protein>
    <submittedName>
        <fullName evidence="5">Threonine/homoserine efflux transporter RhtA</fullName>
    </submittedName>
</protein>
<dbReference type="RefSeq" id="WP_116188907.1">
    <property type="nucleotide sequence ID" value="NZ_QTTN01000009.1"/>
</dbReference>
<feature type="transmembrane region" description="Helical" evidence="3">
    <location>
        <begin position="245"/>
        <end position="265"/>
    </location>
</feature>
<sequence>MHKSVWYMLLMILAASGLGLTATLVDFLYQHGYSIEDLTNSQYGFAVLLVWLILLPSRKSQRLPKGTKSWILLIVTGVSGALAMVFYFQSLKYLSVSFSIVLLFQFTWIIMLIDIVVRRQFPSLEKWLGMAAILAGTVLSVGLLDAHATQLNLKGLFLGMAAALCFAISLYVPEFIDRSATPLWKAAFTLTVSAITLLPIYPPTYLTSGVLGQGLFGWGILIAIIGQLIPILFMMIAIPRIGGRLAGILGSAELPVTVVTAWWILDDHVTILRWLGVVMIILGILISELWKRP</sequence>
<feature type="transmembrane region" description="Helical" evidence="3">
    <location>
        <begin position="215"/>
        <end position="238"/>
    </location>
</feature>
<feature type="transmembrane region" description="Helical" evidence="3">
    <location>
        <begin position="183"/>
        <end position="203"/>
    </location>
</feature>
<dbReference type="PANTHER" id="PTHR22911:SF137">
    <property type="entry name" value="SOLUTE CARRIER FAMILY 35 MEMBER G2-RELATED"/>
    <property type="match status" value="1"/>
</dbReference>
<feature type="transmembrane region" description="Helical" evidence="3">
    <location>
        <begin position="41"/>
        <end position="57"/>
    </location>
</feature>
<feature type="transmembrane region" description="Helical" evidence="3">
    <location>
        <begin position="7"/>
        <end position="29"/>
    </location>
</feature>
<proteinExistence type="inferred from homology"/>
<comment type="similarity">
    <text evidence="2">Belongs to the EamA transporter family.</text>
</comment>
<dbReference type="InterPro" id="IPR000620">
    <property type="entry name" value="EamA_dom"/>
</dbReference>
<feature type="transmembrane region" description="Helical" evidence="3">
    <location>
        <begin position="127"/>
        <end position="144"/>
    </location>
</feature>
<dbReference type="Gene3D" id="1.10.3730.20">
    <property type="match status" value="1"/>
</dbReference>
<evidence type="ECO:0000256" key="2">
    <source>
        <dbReference type="ARBA" id="ARBA00007362"/>
    </source>
</evidence>
<evidence type="ECO:0000256" key="1">
    <source>
        <dbReference type="ARBA" id="ARBA00004127"/>
    </source>
</evidence>
<feature type="domain" description="EamA" evidence="4">
    <location>
        <begin position="154"/>
        <end position="286"/>
    </location>
</feature>
<dbReference type="GO" id="GO:0016020">
    <property type="term" value="C:membrane"/>
    <property type="evidence" value="ECO:0007669"/>
    <property type="project" value="InterPro"/>
</dbReference>
<evidence type="ECO:0000313" key="5">
    <source>
        <dbReference type="EMBL" id="REE87464.1"/>
    </source>
</evidence>
<reference evidence="5 6" key="1">
    <citation type="submission" date="2018-08" db="EMBL/GenBank/DDBJ databases">
        <title>Genomic Encyclopedia of Type Strains, Phase III (KMG-III): the genomes of soil and plant-associated and newly described type strains.</title>
        <authorList>
            <person name="Whitman W."/>
        </authorList>
    </citation>
    <scope>NUCLEOTIDE SEQUENCE [LARGE SCALE GENOMIC DNA]</scope>
    <source>
        <strain evidence="5 6">CGMCC 1.10966</strain>
    </source>
</reference>
<dbReference type="PANTHER" id="PTHR22911">
    <property type="entry name" value="ACYL-MALONYL CONDENSING ENZYME-RELATED"/>
    <property type="match status" value="1"/>
</dbReference>
<gene>
    <name evidence="5" type="ORF">A8990_109110</name>
</gene>
<feature type="transmembrane region" description="Helical" evidence="3">
    <location>
        <begin position="69"/>
        <end position="88"/>
    </location>
</feature>
<keyword evidence="6" id="KW-1185">Reference proteome</keyword>